<proteinExistence type="predicted"/>
<evidence type="ECO:0000313" key="1">
    <source>
        <dbReference type="EMBL" id="PJA45853.1"/>
    </source>
</evidence>
<dbReference type="EMBL" id="PFWT01000024">
    <property type="protein sequence ID" value="PJA45853.1"/>
    <property type="molecule type" value="Genomic_DNA"/>
</dbReference>
<dbReference type="AlphaFoldDB" id="A0A2M7XDA9"/>
<sequence length="187" mass="21478">MKNFSIIDAIAYFLLNIRLAFSGYFGGLDSLVNSRSDYHNVHSILLKWLNRLDSSTGTKKMITAALADSKNIETVHILFNEYQNSSDTMYKFIAANSIYIINKSDKKSLDLAYNSIINEKLDVLLGDPRIPLLQYLANSKDSRINDLLKKIKNDESMNYKIKETAEYLLKNKRTEKNISPANKRRIM</sequence>
<organism evidence="1 2">
    <name type="scientific">Candidatus Uhrbacteria bacterium CG_4_9_14_3_um_filter_41_35</name>
    <dbReference type="NCBI Taxonomy" id="1975034"/>
    <lineage>
        <taxon>Bacteria</taxon>
        <taxon>Candidatus Uhriibacteriota</taxon>
    </lineage>
</organism>
<reference evidence="2" key="1">
    <citation type="submission" date="2017-09" db="EMBL/GenBank/DDBJ databases">
        <title>Depth-based differentiation of microbial function through sediment-hosted aquifers and enrichment of novel symbionts in the deep terrestrial subsurface.</title>
        <authorList>
            <person name="Probst A.J."/>
            <person name="Ladd B."/>
            <person name="Jarett J.K."/>
            <person name="Geller-Mcgrath D.E."/>
            <person name="Sieber C.M.K."/>
            <person name="Emerson J.B."/>
            <person name="Anantharaman K."/>
            <person name="Thomas B.C."/>
            <person name="Malmstrom R."/>
            <person name="Stieglmeier M."/>
            <person name="Klingl A."/>
            <person name="Woyke T."/>
            <person name="Ryan C.M."/>
            <person name="Banfield J.F."/>
        </authorList>
    </citation>
    <scope>NUCLEOTIDE SEQUENCE [LARGE SCALE GENOMIC DNA]</scope>
</reference>
<protein>
    <submittedName>
        <fullName evidence="1">Uncharacterized protein</fullName>
    </submittedName>
</protein>
<dbReference type="Proteomes" id="UP000231263">
    <property type="component" value="Unassembled WGS sequence"/>
</dbReference>
<gene>
    <name evidence="1" type="ORF">CO173_04350</name>
</gene>
<accession>A0A2M7XDA9</accession>
<name>A0A2M7XDA9_9BACT</name>
<comment type="caution">
    <text evidence="1">The sequence shown here is derived from an EMBL/GenBank/DDBJ whole genome shotgun (WGS) entry which is preliminary data.</text>
</comment>
<evidence type="ECO:0000313" key="2">
    <source>
        <dbReference type="Proteomes" id="UP000231263"/>
    </source>
</evidence>